<dbReference type="InterPro" id="IPR036291">
    <property type="entry name" value="NAD(P)-bd_dom_sf"/>
</dbReference>
<proteinExistence type="inferred from homology"/>
<feature type="region of interest" description="Disordered" evidence="2">
    <location>
        <begin position="339"/>
        <end position="361"/>
    </location>
</feature>
<accession>A0A8B2NF10</accession>
<dbReference type="GO" id="GO:0005737">
    <property type="term" value="C:cytoplasm"/>
    <property type="evidence" value="ECO:0007669"/>
    <property type="project" value="TreeGrafter"/>
</dbReference>
<evidence type="ECO:0000313" key="4">
    <source>
        <dbReference type="Proteomes" id="UP000249590"/>
    </source>
</evidence>
<dbReference type="Gene3D" id="3.30.1780.10">
    <property type="entry name" value="ornithine cyclodeaminase, domain 1"/>
    <property type="match status" value="1"/>
</dbReference>
<dbReference type="InterPro" id="IPR023401">
    <property type="entry name" value="ODC_N"/>
</dbReference>
<dbReference type="Proteomes" id="UP000249590">
    <property type="component" value="Unassembled WGS sequence"/>
</dbReference>
<organism evidence="3 4">
    <name type="scientific">Acuticoccus sediminis</name>
    <dbReference type="NCBI Taxonomy" id="2184697"/>
    <lineage>
        <taxon>Bacteria</taxon>
        <taxon>Pseudomonadati</taxon>
        <taxon>Pseudomonadota</taxon>
        <taxon>Alphaproteobacteria</taxon>
        <taxon>Hyphomicrobiales</taxon>
        <taxon>Amorphaceae</taxon>
        <taxon>Acuticoccus</taxon>
    </lineage>
</organism>
<dbReference type="PANTHER" id="PTHR13812:SF19">
    <property type="entry name" value="KETIMINE REDUCTASE MU-CRYSTALLIN"/>
    <property type="match status" value="1"/>
</dbReference>
<evidence type="ECO:0000256" key="1">
    <source>
        <dbReference type="ARBA" id="ARBA00008903"/>
    </source>
</evidence>
<comment type="similarity">
    <text evidence="1">Belongs to the ornithine cyclodeaminase/mu-crystallin family.</text>
</comment>
<keyword evidence="4" id="KW-1185">Reference proteome</keyword>
<dbReference type="EMBL" id="QHHQ01000009">
    <property type="protein sequence ID" value="RAH97447.1"/>
    <property type="molecule type" value="Genomic_DNA"/>
</dbReference>
<dbReference type="RefSeq" id="WP_111352024.1">
    <property type="nucleotide sequence ID" value="NZ_QHHQ01000009.1"/>
</dbReference>
<name>A0A8B2NF10_9HYPH</name>
<protein>
    <recommendedName>
        <fullName evidence="5">Ornithine cyclodeaminase</fullName>
    </recommendedName>
</protein>
<dbReference type="InterPro" id="IPR003462">
    <property type="entry name" value="ODC_Mu_crystall"/>
</dbReference>
<evidence type="ECO:0000256" key="2">
    <source>
        <dbReference type="SAM" id="MobiDB-lite"/>
    </source>
</evidence>
<sequence>MLFLGERDVEALLDDELAMTTSDEAFVLAAGGGVRARSALRVPGRYGALLLASAHDGAGLSVKSNIHVHPAGGGPRRSESLLSLWSLETGEVEALIAARIFNDWRTAGGLAAGARRLVRGAPARLVVFGTGKIAGPTARAFAHAFPSLERITIAGRTARKADLFAARLSGDSAFAGREVVGVGPDAARRAVAEASVIVTVTSASEPVVFGEDVPSGSLVILAGANRPDAREADDALIRRAEIYCDTVENVFEKAGDLGRARDSGALGADIAIRPVGAAPGERAPADSSAPWAPDIVVFKSIGLGEQDLLLARALVRRAVARGTGLWIDAETGVHQQLSAARGLDAKGETSHTPSDVPTEAP</sequence>
<reference evidence="3 4" key="1">
    <citation type="submission" date="2018-05" db="EMBL/GenBank/DDBJ databases">
        <title>Acuticoccus sediminis sp. nov., isolated from deep-sea sediment of Indian Ocean.</title>
        <authorList>
            <person name="Liu X."/>
            <person name="Lai Q."/>
            <person name="Du Y."/>
            <person name="Sun F."/>
            <person name="Zhang X."/>
            <person name="Wang S."/>
            <person name="Shao Z."/>
        </authorList>
    </citation>
    <scope>NUCLEOTIDE SEQUENCE [LARGE SCALE GENOMIC DNA]</scope>
    <source>
        <strain evidence="3 4">PTG4-2</strain>
    </source>
</reference>
<evidence type="ECO:0008006" key="5">
    <source>
        <dbReference type="Google" id="ProtNLM"/>
    </source>
</evidence>
<comment type="caution">
    <text evidence="3">The sequence shown here is derived from an EMBL/GenBank/DDBJ whole genome shotgun (WGS) entry which is preliminary data.</text>
</comment>
<gene>
    <name evidence="3" type="ORF">DLJ53_30105</name>
</gene>
<dbReference type="OrthoDB" id="9785971at2"/>
<dbReference type="AlphaFoldDB" id="A0A8B2NF10"/>
<dbReference type="SUPFAM" id="SSF51735">
    <property type="entry name" value="NAD(P)-binding Rossmann-fold domains"/>
    <property type="match status" value="1"/>
</dbReference>
<dbReference type="Gene3D" id="3.40.50.720">
    <property type="entry name" value="NAD(P)-binding Rossmann-like Domain"/>
    <property type="match status" value="1"/>
</dbReference>
<evidence type="ECO:0000313" key="3">
    <source>
        <dbReference type="EMBL" id="RAH97447.1"/>
    </source>
</evidence>
<dbReference type="PANTHER" id="PTHR13812">
    <property type="entry name" value="KETIMINE REDUCTASE MU-CRYSTALLIN"/>
    <property type="match status" value="1"/>
</dbReference>
<dbReference type="Pfam" id="PF02423">
    <property type="entry name" value="OCD_Mu_crystall"/>
    <property type="match status" value="1"/>
</dbReference>
<dbReference type="PIRSF" id="PIRSF001439">
    <property type="entry name" value="CryM"/>
    <property type="match status" value="1"/>
</dbReference>